<dbReference type="PATRIC" id="fig|98804.3.peg.188"/>
<dbReference type="InterPro" id="IPR013078">
    <property type="entry name" value="His_Pase_superF_clade-1"/>
</dbReference>
<protein>
    <recommendedName>
        <fullName evidence="6 10">2,3-bisphosphoglycerate-dependent phosphoglycerate mutase</fullName>
        <shortName evidence="6">BPG-dependent PGAM</shortName>
        <shortName evidence="6">PGAM</shortName>
        <shortName evidence="6">Phosphoglyceromutase</shortName>
        <shortName evidence="6">dPGM</shortName>
        <ecNumber evidence="6 10">5.4.2.11</ecNumber>
    </recommendedName>
</protein>
<dbReference type="GO" id="GO:0006094">
    <property type="term" value="P:gluconeogenesis"/>
    <property type="evidence" value="ECO:0007669"/>
    <property type="project" value="UniProtKB-UniRule"/>
</dbReference>
<feature type="binding site" evidence="6 8">
    <location>
        <begin position="10"/>
        <end position="17"/>
    </location>
    <ligand>
        <name>substrate</name>
    </ligand>
</feature>
<evidence type="ECO:0000256" key="3">
    <source>
        <dbReference type="ARBA" id="ARBA00022432"/>
    </source>
</evidence>
<feature type="binding site" evidence="6 8">
    <location>
        <position position="100"/>
    </location>
    <ligand>
        <name>substrate</name>
    </ligand>
</feature>
<dbReference type="Gene3D" id="3.40.50.1240">
    <property type="entry name" value="Phosphoglycerate mutase-like"/>
    <property type="match status" value="1"/>
</dbReference>
<dbReference type="PANTHER" id="PTHR11931">
    <property type="entry name" value="PHOSPHOGLYCERATE MUTASE"/>
    <property type="match status" value="1"/>
</dbReference>
<dbReference type="FunFam" id="3.40.50.1240:FF:000003">
    <property type="entry name" value="2,3-bisphosphoglycerate-dependent phosphoglycerate mutase"/>
    <property type="match status" value="1"/>
</dbReference>
<evidence type="ECO:0000313" key="12">
    <source>
        <dbReference type="Proteomes" id="UP000243633"/>
    </source>
</evidence>
<keyword evidence="4 6" id="KW-0324">Glycolysis</keyword>
<evidence type="ECO:0000256" key="9">
    <source>
        <dbReference type="PIRSR" id="PIRSR613078-3"/>
    </source>
</evidence>
<comment type="subunit">
    <text evidence="6">Homodimer.</text>
</comment>
<feature type="binding site" evidence="6 8">
    <location>
        <begin position="116"/>
        <end position="117"/>
    </location>
    <ligand>
        <name>substrate</name>
    </ligand>
</feature>
<feature type="active site" description="Proton donor/acceptor" evidence="6 7">
    <location>
        <position position="89"/>
    </location>
</feature>
<comment type="pathway">
    <text evidence="6 10">Carbohydrate degradation; glycolysis; pyruvate from D-glyceraldehyde 3-phosphate: step 3/5.</text>
</comment>
<dbReference type="STRING" id="98804.BTSPAZIEG_0198"/>
<feature type="binding site" evidence="6 8">
    <location>
        <position position="62"/>
    </location>
    <ligand>
        <name>substrate</name>
    </ligand>
</feature>
<evidence type="ECO:0000256" key="10">
    <source>
        <dbReference type="RuleBase" id="RU004512"/>
    </source>
</evidence>
<keyword evidence="12" id="KW-1185">Reference proteome</keyword>
<proteinExistence type="inferred from homology"/>
<dbReference type="PROSITE" id="PS00175">
    <property type="entry name" value="PG_MUTASE"/>
    <property type="match status" value="1"/>
</dbReference>
<dbReference type="CDD" id="cd07067">
    <property type="entry name" value="HP_PGM_like"/>
    <property type="match status" value="1"/>
</dbReference>
<organism evidence="11 12">
    <name type="scientific">Buchnera aphidicola subsp. Tuberolachnus salignus</name>
    <dbReference type="NCBI Taxonomy" id="98804"/>
    <lineage>
        <taxon>Bacteria</taxon>
        <taxon>Pseudomonadati</taxon>
        <taxon>Pseudomonadota</taxon>
        <taxon>Gammaproteobacteria</taxon>
        <taxon>Enterobacterales</taxon>
        <taxon>Erwiniaceae</taxon>
        <taxon>Buchnera</taxon>
    </lineage>
</organism>
<evidence type="ECO:0000256" key="2">
    <source>
        <dbReference type="ARBA" id="ARBA00006717"/>
    </source>
</evidence>
<dbReference type="NCBIfam" id="TIGR01258">
    <property type="entry name" value="pgm_1"/>
    <property type="match status" value="1"/>
</dbReference>
<comment type="similarity">
    <text evidence="2 6">Belongs to the phosphoglycerate mutase family. BPG-dependent PGAM subfamily.</text>
</comment>
<name>A0A170PBS1_BUCTT</name>
<feature type="active site" description="Tele-phosphohistidine intermediate" evidence="6 7">
    <location>
        <position position="11"/>
    </location>
</feature>
<dbReference type="OrthoDB" id="9781415at2"/>
<accession>A0A170PBS1</accession>
<dbReference type="NCBIfam" id="NF010713">
    <property type="entry name" value="PRK14115.1"/>
    <property type="match status" value="1"/>
</dbReference>
<sequence length="230" mass="27600">MSKLKIVLMRHGESKWNKLNQFTGWQDIKLSKYGEEEAYLAAKKIFQKKFFFDIAYTSVLKRAIHTLWIILKFINHSWIPIKKKWQLNERHYGSLEGLNKTETIKKYGIEKVQLWRRSFTILPPFLKKTDLRHPHYDRKYNFLKPEELPSSESLEITLQRVIKCWKNNIFPNFKKNKKILIIAHGNSLRALIKYLSNMTSEQVINLNIPTGKPIIYEFSNKFIPEKYYYL</sequence>
<dbReference type="EC" id="5.4.2.11" evidence="6 10"/>
<dbReference type="SUPFAM" id="SSF53254">
    <property type="entry name" value="Phosphoglycerate mutase-like"/>
    <property type="match status" value="1"/>
</dbReference>
<evidence type="ECO:0000256" key="1">
    <source>
        <dbReference type="ARBA" id="ARBA00000380"/>
    </source>
</evidence>
<feature type="binding site" evidence="6 8">
    <location>
        <begin position="23"/>
        <end position="24"/>
    </location>
    <ligand>
        <name>substrate</name>
    </ligand>
</feature>
<evidence type="ECO:0000256" key="5">
    <source>
        <dbReference type="ARBA" id="ARBA00023235"/>
    </source>
</evidence>
<feature type="site" description="Transition state stabilizer" evidence="6 9">
    <location>
        <position position="184"/>
    </location>
</feature>
<dbReference type="RefSeq" id="WP_075472591.1">
    <property type="nucleotide sequence ID" value="NZ_LN890285.1"/>
</dbReference>
<reference evidence="12" key="1">
    <citation type="submission" date="2015-10" db="EMBL/GenBank/DDBJ databases">
        <authorList>
            <person name="Manzano-Marin A."/>
            <person name="Manzano-Marin A."/>
        </authorList>
    </citation>
    <scope>NUCLEOTIDE SEQUENCE [LARGE SCALE GENOMIC DNA]</scope>
    <source>
        <strain evidence="12">BTs</strain>
    </source>
</reference>
<evidence type="ECO:0000256" key="4">
    <source>
        <dbReference type="ARBA" id="ARBA00023152"/>
    </source>
</evidence>
<dbReference type="Proteomes" id="UP000243633">
    <property type="component" value="Chromosome 1"/>
</dbReference>
<evidence type="ECO:0000256" key="8">
    <source>
        <dbReference type="PIRSR" id="PIRSR613078-2"/>
    </source>
</evidence>
<dbReference type="PIRSF" id="PIRSF000709">
    <property type="entry name" value="6PFK_2-Ptase"/>
    <property type="match status" value="1"/>
</dbReference>
<dbReference type="GO" id="GO:0006096">
    <property type="term" value="P:glycolytic process"/>
    <property type="evidence" value="ECO:0007669"/>
    <property type="project" value="UniProtKB-UniRule"/>
</dbReference>
<dbReference type="HAMAP" id="MF_01039">
    <property type="entry name" value="PGAM_GpmA"/>
    <property type="match status" value="1"/>
</dbReference>
<dbReference type="Pfam" id="PF00300">
    <property type="entry name" value="His_Phos_1"/>
    <property type="match status" value="2"/>
</dbReference>
<comment type="catalytic activity">
    <reaction evidence="1 6 10">
        <text>(2R)-2-phosphoglycerate = (2R)-3-phosphoglycerate</text>
        <dbReference type="Rhea" id="RHEA:15901"/>
        <dbReference type="ChEBI" id="CHEBI:58272"/>
        <dbReference type="ChEBI" id="CHEBI:58289"/>
        <dbReference type="EC" id="5.4.2.11"/>
    </reaction>
</comment>
<keyword evidence="3 6" id="KW-0312">Gluconeogenesis</keyword>
<feature type="binding site" evidence="6 8">
    <location>
        <begin position="89"/>
        <end position="92"/>
    </location>
    <ligand>
        <name>substrate</name>
    </ligand>
</feature>
<dbReference type="UniPathway" id="UPA00109">
    <property type="reaction ID" value="UER00186"/>
</dbReference>
<dbReference type="AlphaFoldDB" id="A0A170PBS1"/>
<keyword evidence="5 6" id="KW-0413">Isomerase</keyword>
<dbReference type="SMART" id="SM00855">
    <property type="entry name" value="PGAM"/>
    <property type="match status" value="1"/>
</dbReference>
<dbReference type="GO" id="GO:0004619">
    <property type="term" value="F:phosphoglycerate mutase activity"/>
    <property type="evidence" value="ECO:0007669"/>
    <property type="project" value="UniProtKB-UniRule"/>
</dbReference>
<comment type="function">
    <text evidence="6 10">Catalyzes the interconversion of 2-phosphoglycerate and 3-phosphoglycerate.</text>
</comment>
<dbReference type="InterPro" id="IPR001345">
    <property type="entry name" value="PG/BPGM_mutase_AS"/>
</dbReference>
<feature type="binding site" evidence="6 8">
    <location>
        <begin position="185"/>
        <end position="186"/>
    </location>
    <ligand>
        <name>substrate</name>
    </ligand>
</feature>
<dbReference type="InterPro" id="IPR005952">
    <property type="entry name" value="Phosphogly_mut1"/>
</dbReference>
<evidence type="ECO:0000256" key="7">
    <source>
        <dbReference type="PIRSR" id="PIRSR613078-1"/>
    </source>
</evidence>
<evidence type="ECO:0000313" key="11">
    <source>
        <dbReference type="EMBL" id="CUR53173.1"/>
    </source>
</evidence>
<evidence type="ECO:0000256" key="6">
    <source>
        <dbReference type="HAMAP-Rule" id="MF_01039"/>
    </source>
</evidence>
<dbReference type="EMBL" id="LN890285">
    <property type="protein sequence ID" value="CUR53173.1"/>
    <property type="molecule type" value="Genomic_DNA"/>
</dbReference>
<gene>
    <name evidence="6 11" type="primary">gpmA</name>
    <name evidence="11" type="ORF">BTSPAZIEG_0198</name>
</gene>
<dbReference type="InterPro" id="IPR029033">
    <property type="entry name" value="His_PPase_superfam"/>
</dbReference>